<name>B3PJU1_CELJU</name>
<dbReference type="GO" id="GO:0009279">
    <property type="term" value="C:cell outer membrane"/>
    <property type="evidence" value="ECO:0007669"/>
    <property type="project" value="UniProtKB-SubCell"/>
</dbReference>
<dbReference type="InterPro" id="IPR000531">
    <property type="entry name" value="Beta-barrel_TonB"/>
</dbReference>
<keyword evidence="12 19" id="KW-0675">Receptor</keyword>
<organism evidence="19 20">
    <name type="scientific">Cellvibrio japonicus (strain Ueda107)</name>
    <name type="common">Pseudomonas fluorescens subsp. cellulosa</name>
    <dbReference type="NCBI Taxonomy" id="498211"/>
    <lineage>
        <taxon>Bacteria</taxon>
        <taxon>Pseudomonadati</taxon>
        <taxon>Pseudomonadota</taxon>
        <taxon>Gammaproteobacteria</taxon>
        <taxon>Cellvibrionales</taxon>
        <taxon>Cellvibrionaceae</taxon>
        <taxon>Cellvibrio</taxon>
    </lineage>
</organism>
<evidence type="ECO:0000256" key="9">
    <source>
        <dbReference type="ARBA" id="ARBA00023065"/>
    </source>
</evidence>
<evidence type="ECO:0000256" key="7">
    <source>
        <dbReference type="ARBA" id="ARBA00022729"/>
    </source>
</evidence>
<dbReference type="AlphaFoldDB" id="B3PJU1"/>
<dbReference type="GO" id="GO:0015344">
    <property type="term" value="F:siderophore uptake transmembrane transporter activity"/>
    <property type="evidence" value="ECO:0007669"/>
    <property type="project" value="TreeGrafter"/>
</dbReference>
<keyword evidence="11 14" id="KW-0472">Membrane</keyword>
<dbReference type="CDD" id="cd01347">
    <property type="entry name" value="ligand_gated_channel"/>
    <property type="match status" value="1"/>
</dbReference>
<evidence type="ECO:0000259" key="17">
    <source>
        <dbReference type="Pfam" id="PF00593"/>
    </source>
</evidence>
<dbReference type="InterPro" id="IPR039426">
    <property type="entry name" value="TonB-dep_rcpt-like"/>
</dbReference>
<comment type="similarity">
    <text evidence="2 14 16">Belongs to the TonB-dependent receptor family.</text>
</comment>
<dbReference type="PANTHER" id="PTHR32552:SF74">
    <property type="entry name" value="HYDROXAMATE SIDEROPHORE RECEPTOR FHUE"/>
    <property type="match status" value="1"/>
</dbReference>
<keyword evidence="7" id="KW-0732">Signal</keyword>
<dbReference type="PROSITE" id="PS01156">
    <property type="entry name" value="TONB_DEPENDENT_REC_2"/>
    <property type="match status" value="1"/>
</dbReference>
<dbReference type="NCBIfam" id="TIGR01783">
    <property type="entry name" value="TonB-siderophor"/>
    <property type="match status" value="1"/>
</dbReference>
<evidence type="ECO:0000256" key="10">
    <source>
        <dbReference type="ARBA" id="ARBA00023077"/>
    </source>
</evidence>
<sequence length="754" mass="82863">MPACFLSSLLAFERFFIMYQQKLPLAIASILCGLGFSGSGLAADSVPPAVVKAAQPKAAVAKTSQQTEEVLVTGSYTTRSMNGATGLDMTLRETPQTVTIMTSQMIEDKGLVDMEQVLDHVPGISKVGDASEYSLMYVRGFQLDTGVQVDGLITTPANATYSGDVSQSIDPMLAERIEVLKGAAGILGGQGEPSATVNMIRKRPTRDFQASLQAAAGSWNNWRMEGDVSGALNDSGSVRGRFLGAYSDGDSYIDRYSREKKVLYGILEADVSEQTLLSLVIDNTEVNASGVYNWSSNPAFYTDGSLIDHDVSFSTGQKWAYRNIKQWSIAPEVKHDFGNGWIVRSAYRYSNATQDVSNASFGNYIDKETGSYVGGWNTPNSLYSDRESDTDSVNLMVNGDFSFLERNHDLVFGYSYSRNEFDLGFDYAAVDPLNFYTNTTPAAPDYSNAFNSSFTRETGTQSGVFGTVRFSIADPLKLMLGGRVSDWSYKSVDLLNGGDAVYVSKDNVVTPYAGIVYDVNEFLSLYTSYTGIFKPVSQYGADGNILEPTEGTNTEAGIKMAFFDNDLNISAAVYRANKDNVAQWADLGQLPNGNWIYESIDGIKTDGYEIEIAGSLSEQWNISGGFTYNKAEDKDGNVRDTYIPGKMFKITNTYRFVGAWEGLTLGGSARWQSDSYYESSIAADVSATGERINVRQDQPAYWLVDVMARYNLNEAFSVSLNIDNLFDEFYNRSMWGYADFGEPRSVTVSGKYRF</sequence>
<accession>B3PJU1</accession>
<evidence type="ECO:0000256" key="6">
    <source>
        <dbReference type="ARBA" id="ARBA00022692"/>
    </source>
</evidence>
<keyword evidence="4 14" id="KW-1134">Transmembrane beta strand</keyword>
<dbReference type="InterPro" id="IPR010917">
    <property type="entry name" value="TonB_rcpt_CS"/>
</dbReference>
<dbReference type="GO" id="GO:0015891">
    <property type="term" value="P:siderophore transport"/>
    <property type="evidence" value="ECO:0007669"/>
    <property type="project" value="InterPro"/>
</dbReference>
<keyword evidence="13 14" id="KW-0998">Cell outer membrane</keyword>
<dbReference type="GO" id="GO:0038023">
    <property type="term" value="F:signaling receptor activity"/>
    <property type="evidence" value="ECO:0007669"/>
    <property type="project" value="InterPro"/>
</dbReference>
<evidence type="ECO:0000256" key="13">
    <source>
        <dbReference type="ARBA" id="ARBA00023237"/>
    </source>
</evidence>
<dbReference type="InterPro" id="IPR037066">
    <property type="entry name" value="Plug_dom_sf"/>
</dbReference>
<dbReference type="SUPFAM" id="SSF56935">
    <property type="entry name" value="Porins"/>
    <property type="match status" value="1"/>
</dbReference>
<dbReference type="KEGG" id="cja:CJA_2301"/>
<proteinExistence type="inferred from homology"/>
<evidence type="ECO:0000313" key="20">
    <source>
        <dbReference type="Proteomes" id="UP000001036"/>
    </source>
</evidence>
<evidence type="ECO:0000256" key="2">
    <source>
        <dbReference type="ARBA" id="ARBA00009810"/>
    </source>
</evidence>
<evidence type="ECO:0000256" key="16">
    <source>
        <dbReference type="RuleBase" id="RU003357"/>
    </source>
</evidence>
<feature type="domain" description="TonB-dependent receptor-like beta-barrel" evidence="17">
    <location>
        <begin position="288"/>
        <end position="725"/>
    </location>
</feature>
<gene>
    <name evidence="19" type="ordered locus">CJA_2301</name>
</gene>
<keyword evidence="20" id="KW-1185">Reference proteome</keyword>
<evidence type="ECO:0000256" key="11">
    <source>
        <dbReference type="ARBA" id="ARBA00023136"/>
    </source>
</evidence>
<feature type="short sequence motif" description="TonB C-terminal box" evidence="15">
    <location>
        <begin position="737"/>
        <end position="754"/>
    </location>
</feature>
<keyword evidence="3 14" id="KW-0813">Transport</keyword>
<keyword evidence="10 16" id="KW-0798">TonB box</keyword>
<keyword evidence="6 14" id="KW-0812">Transmembrane</keyword>
<dbReference type="Gene3D" id="2.170.130.10">
    <property type="entry name" value="TonB-dependent receptor, plug domain"/>
    <property type="match status" value="1"/>
</dbReference>
<dbReference type="InterPro" id="IPR012910">
    <property type="entry name" value="Plug_dom"/>
</dbReference>
<dbReference type="InterPro" id="IPR010105">
    <property type="entry name" value="TonB_sidphr_rcpt"/>
</dbReference>
<feature type="domain" description="TonB-dependent receptor plug" evidence="18">
    <location>
        <begin position="91"/>
        <end position="194"/>
    </location>
</feature>
<dbReference type="Pfam" id="PF07715">
    <property type="entry name" value="Plug"/>
    <property type="match status" value="1"/>
</dbReference>
<evidence type="ECO:0000259" key="18">
    <source>
        <dbReference type="Pfam" id="PF07715"/>
    </source>
</evidence>
<evidence type="ECO:0000256" key="3">
    <source>
        <dbReference type="ARBA" id="ARBA00022448"/>
    </source>
</evidence>
<keyword evidence="5" id="KW-0410">Iron transport</keyword>
<dbReference type="PANTHER" id="PTHR32552">
    <property type="entry name" value="FERRICHROME IRON RECEPTOR-RELATED"/>
    <property type="match status" value="1"/>
</dbReference>
<evidence type="ECO:0000256" key="4">
    <source>
        <dbReference type="ARBA" id="ARBA00022452"/>
    </source>
</evidence>
<keyword evidence="8" id="KW-0408">Iron</keyword>
<evidence type="ECO:0000313" key="19">
    <source>
        <dbReference type="EMBL" id="ACE85289.1"/>
    </source>
</evidence>
<evidence type="ECO:0000256" key="15">
    <source>
        <dbReference type="PROSITE-ProRule" id="PRU10144"/>
    </source>
</evidence>
<evidence type="ECO:0000256" key="5">
    <source>
        <dbReference type="ARBA" id="ARBA00022496"/>
    </source>
</evidence>
<evidence type="ECO:0000256" key="14">
    <source>
        <dbReference type="PROSITE-ProRule" id="PRU01360"/>
    </source>
</evidence>
<dbReference type="InterPro" id="IPR036942">
    <property type="entry name" value="Beta-barrel_TonB_sf"/>
</dbReference>
<comment type="subcellular location">
    <subcellularLocation>
        <location evidence="1 14">Cell outer membrane</location>
        <topology evidence="1 14">Multi-pass membrane protein</topology>
    </subcellularLocation>
</comment>
<evidence type="ECO:0000256" key="8">
    <source>
        <dbReference type="ARBA" id="ARBA00023004"/>
    </source>
</evidence>
<dbReference type="Pfam" id="PF00593">
    <property type="entry name" value="TonB_dep_Rec_b-barrel"/>
    <property type="match status" value="1"/>
</dbReference>
<dbReference type="STRING" id="498211.CJA_2301"/>
<dbReference type="HOGENOM" id="CLU_008287_9_3_6"/>
<evidence type="ECO:0000256" key="1">
    <source>
        <dbReference type="ARBA" id="ARBA00004571"/>
    </source>
</evidence>
<dbReference type="PROSITE" id="PS52016">
    <property type="entry name" value="TONB_DEPENDENT_REC_3"/>
    <property type="match status" value="1"/>
</dbReference>
<dbReference type="Proteomes" id="UP000001036">
    <property type="component" value="Chromosome"/>
</dbReference>
<reference evidence="19 20" key="1">
    <citation type="journal article" date="2008" name="J. Bacteriol.">
        <title>Insights into plant cell wall degradation from the genome sequence of the soil bacterium Cellvibrio japonicus.</title>
        <authorList>
            <person name="Deboy R.T."/>
            <person name="Mongodin E.F."/>
            <person name="Fouts D.E."/>
            <person name="Tailford L.E."/>
            <person name="Khouri H."/>
            <person name="Emerson J.B."/>
            <person name="Mohamoud Y."/>
            <person name="Watkins K."/>
            <person name="Henrissat B."/>
            <person name="Gilbert H.J."/>
            <person name="Nelson K.E."/>
        </authorList>
    </citation>
    <scope>NUCLEOTIDE SEQUENCE [LARGE SCALE GENOMIC DNA]</scope>
    <source>
        <strain evidence="19 20">Ueda107</strain>
    </source>
</reference>
<dbReference type="EMBL" id="CP000934">
    <property type="protein sequence ID" value="ACE85289.1"/>
    <property type="molecule type" value="Genomic_DNA"/>
</dbReference>
<dbReference type="Gene3D" id="2.40.170.20">
    <property type="entry name" value="TonB-dependent receptor, beta-barrel domain"/>
    <property type="match status" value="1"/>
</dbReference>
<protein>
    <submittedName>
        <fullName evidence="19">Ferric-pseudobactin 358 receptor</fullName>
    </submittedName>
</protein>
<evidence type="ECO:0000256" key="12">
    <source>
        <dbReference type="ARBA" id="ARBA00023170"/>
    </source>
</evidence>
<dbReference type="eggNOG" id="COG4773">
    <property type="taxonomic scope" value="Bacteria"/>
</dbReference>
<keyword evidence="9" id="KW-0406">Ion transport</keyword>